<comment type="caution">
    <text evidence="1">The sequence shown here is derived from an EMBL/GenBank/DDBJ whole genome shotgun (WGS) entry which is preliminary data.</text>
</comment>
<keyword evidence="2" id="KW-1185">Reference proteome</keyword>
<name>A0A6A0BCK8_9LACT</name>
<gene>
    <name evidence="1" type="ORF">Hs30E_07150</name>
</gene>
<proteinExistence type="predicted"/>
<evidence type="ECO:0000313" key="2">
    <source>
        <dbReference type="Proteomes" id="UP000480303"/>
    </source>
</evidence>
<accession>A0A6A0BCK8</accession>
<reference evidence="1 2" key="1">
    <citation type="submission" date="2020-02" db="EMBL/GenBank/DDBJ databases">
        <title>Draft genome sequence of Lactococcus sp. Hs30E4-3.</title>
        <authorList>
            <person name="Noda S."/>
            <person name="Yuki M."/>
            <person name="Ohkuma M."/>
        </authorList>
    </citation>
    <scope>NUCLEOTIDE SEQUENCE [LARGE SCALE GENOMIC DNA]</scope>
    <source>
        <strain evidence="1 2">Hs30E4-3</strain>
    </source>
</reference>
<protein>
    <submittedName>
        <fullName evidence="1">Uncharacterized protein</fullName>
    </submittedName>
</protein>
<sequence length="63" mass="7558">MILYKLKNHVDVFQHDFLIIFLEKFGKLLFAVDLENSYFTYKTNLLIIIRLNKRGKLTYIGSF</sequence>
<evidence type="ECO:0000313" key="1">
    <source>
        <dbReference type="EMBL" id="GFH42164.1"/>
    </source>
</evidence>
<dbReference type="Proteomes" id="UP000480303">
    <property type="component" value="Unassembled WGS sequence"/>
</dbReference>
<organism evidence="1 2">
    <name type="scientific">Pseudolactococcus hodotermopsidis</name>
    <dbReference type="NCBI Taxonomy" id="2709157"/>
    <lineage>
        <taxon>Bacteria</taxon>
        <taxon>Bacillati</taxon>
        <taxon>Bacillota</taxon>
        <taxon>Bacilli</taxon>
        <taxon>Lactobacillales</taxon>
        <taxon>Streptococcaceae</taxon>
        <taxon>Pseudolactococcus</taxon>
    </lineage>
</organism>
<dbReference type="EMBL" id="BLLI01000014">
    <property type="protein sequence ID" value="GFH42164.1"/>
    <property type="molecule type" value="Genomic_DNA"/>
</dbReference>
<dbReference type="AlphaFoldDB" id="A0A6A0BCK8"/>